<feature type="transmembrane region" description="Helical" evidence="7">
    <location>
        <begin position="64"/>
        <end position="87"/>
    </location>
</feature>
<accession>W4GLF6</accession>
<protein>
    <recommendedName>
        <fullName evidence="7">Palmitoyltransferase</fullName>
        <ecNumber evidence="7">2.3.1.225</ecNumber>
    </recommendedName>
</protein>
<evidence type="ECO:0000256" key="3">
    <source>
        <dbReference type="ARBA" id="ARBA00022692"/>
    </source>
</evidence>
<organism evidence="9">
    <name type="scientific">Aphanomyces astaci</name>
    <name type="common">Crayfish plague agent</name>
    <dbReference type="NCBI Taxonomy" id="112090"/>
    <lineage>
        <taxon>Eukaryota</taxon>
        <taxon>Sar</taxon>
        <taxon>Stramenopiles</taxon>
        <taxon>Oomycota</taxon>
        <taxon>Saprolegniomycetes</taxon>
        <taxon>Saprolegniales</taxon>
        <taxon>Verrucalvaceae</taxon>
        <taxon>Aphanomyces</taxon>
    </lineage>
</organism>
<keyword evidence="5 7" id="KW-0472">Membrane</keyword>
<feature type="domain" description="Palmitoyltransferase DHHC" evidence="8">
    <location>
        <begin position="135"/>
        <end position="267"/>
    </location>
</feature>
<dbReference type="RefSeq" id="XP_009830105.1">
    <property type="nucleotide sequence ID" value="XM_009831803.1"/>
</dbReference>
<gene>
    <name evidence="9" type="ORF">H257_06543</name>
</gene>
<keyword evidence="4 7" id="KW-1133">Transmembrane helix</keyword>
<keyword evidence="2 7" id="KW-0808">Transferase</keyword>
<dbReference type="GO" id="GO:0019706">
    <property type="term" value="F:protein-cysteine S-palmitoyltransferase activity"/>
    <property type="evidence" value="ECO:0007669"/>
    <property type="project" value="UniProtKB-EC"/>
</dbReference>
<dbReference type="GeneID" id="20808539"/>
<keyword evidence="3 7" id="KW-0812">Transmembrane</keyword>
<dbReference type="VEuPathDB" id="FungiDB:H257_06543"/>
<dbReference type="STRING" id="112090.W4GLF6"/>
<keyword evidence="6 7" id="KW-0012">Acyltransferase</keyword>
<evidence type="ECO:0000259" key="8">
    <source>
        <dbReference type="Pfam" id="PF01529"/>
    </source>
</evidence>
<dbReference type="PANTHER" id="PTHR12246">
    <property type="entry name" value="PALMITOYLTRANSFERASE ZDHHC16"/>
    <property type="match status" value="1"/>
</dbReference>
<comment type="similarity">
    <text evidence="7">Belongs to the DHHC palmitoyltransferase family.</text>
</comment>
<evidence type="ECO:0000256" key="2">
    <source>
        <dbReference type="ARBA" id="ARBA00022679"/>
    </source>
</evidence>
<dbReference type="InterPro" id="IPR001594">
    <property type="entry name" value="Palmitoyltrfase_DHHC"/>
</dbReference>
<evidence type="ECO:0000313" key="9">
    <source>
        <dbReference type="EMBL" id="ETV80181.1"/>
    </source>
</evidence>
<dbReference type="InterPro" id="IPR039859">
    <property type="entry name" value="PFA4/ZDH16/20/ERF2-like"/>
</dbReference>
<evidence type="ECO:0000256" key="4">
    <source>
        <dbReference type="ARBA" id="ARBA00022989"/>
    </source>
</evidence>
<feature type="transmembrane region" description="Helical" evidence="7">
    <location>
        <begin position="184"/>
        <end position="205"/>
    </location>
</feature>
<dbReference type="EMBL" id="KI913126">
    <property type="protein sequence ID" value="ETV80181.1"/>
    <property type="molecule type" value="Genomic_DNA"/>
</dbReference>
<dbReference type="AlphaFoldDB" id="W4GLF6"/>
<dbReference type="EC" id="2.3.1.225" evidence="7"/>
<feature type="transmembrane region" description="Helical" evidence="7">
    <location>
        <begin position="233"/>
        <end position="258"/>
    </location>
</feature>
<feature type="transmembrane region" description="Helical" evidence="7">
    <location>
        <begin position="32"/>
        <end position="58"/>
    </location>
</feature>
<evidence type="ECO:0000256" key="6">
    <source>
        <dbReference type="ARBA" id="ARBA00023315"/>
    </source>
</evidence>
<dbReference type="OrthoDB" id="9909019at2759"/>
<reference evidence="9" key="1">
    <citation type="submission" date="2013-12" db="EMBL/GenBank/DDBJ databases">
        <title>The Genome Sequence of Aphanomyces astaci APO3.</title>
        <authorList>
            <consortium name="The Broad Institute Genomics Platform"/>
            <person name="Russ C."/>
            <person name="Tyler B."/>
            <person name="van West P."/>
            <person name="Dieguez-Uribeondo J."/>
            <person name="Young S.K."/>
            <person name="Zeng Q."/>
            <person name="Gargeya S."/>
            <person name="Fitzgerald M."/>
            <person name="Abouelleil A."/>
            <person name="Alvarado L."/>
            <person name="Chapman S.B."/>
            <person name="Gainer-Dewar J."/>
            <person name="Goldberg J."/>
            <person name="Griggs A."/>
            <person name="Gujja S."/>
            <person name="Hansen M."/>
            <person name="Howarth C."/>
            <person name="Imamovic A."/>
            <person name="Ireland A."/>
            <person name="Larimer J."/>
            <person name="McCowan C."/>
            <person name="Murphy C."/>
            <person name="Pearson M."/>
            <person name="Poon T.W."/>
            <person name="Priest M."/>
            <person name="Roberts A."/>
            <person name="Saif S."/>
            <person name="Shea T."/>
            <person name="Sykes S."/>
            <person name="Wortman J."/>
            <person name="Nusbaum C."/>
            <person name="Birren B."/>
        </authorList>
    </citation>
    <scope>NUCLEOTIDE SEQUENCE [LARGE SCALE GENOMIC DNA]</scope>
    <source>
        <strain evidence="9">APO3</strain>
    </source>
</reference>
<sequence>MPSFSNRCFQYVFYVSYAVTQCGIISMRRGGFLFVTMASAIIAYCGTVFVRCVAPTIATTPLGVYAYDGACVFLVANIMYNYILCLITNPGVIPIRRLDDVMEFNHDESDEDDGTTFTPPADILLLPSDHHPNWTSYCRTCKITRPNRAHHCSICQACVDQMDHHCPWLNNCVGANNTKYFGRFLVWITVACWFCSVFSFSPAVGSVSKLELSQMAHVLSTNMLLLGPQASMYALFLITTSSGVLLTFLTAWHIYLILTAQTSIEYQINRSKASLRQRGGRVESPYDQGSAHANWEHVFGTCRFKLWGLLPGWPRPVGMSVSPKPKETMV</sequence>
<evidence type="ECO:0000256" key="7">
    <source>
        <dbReference type="RuleBase" id="RU079119"/>
    </source>
</evidence>
<dbReference type="PROSITE" id="PS50216">
    <property type="entry name" value="DHHC"/>
    <property type="match status" value="1"/>
</dbReference>
<evidence type="ECO:0000256" key="5">
    <source>
        <dbReference type="ARBA" id="ARBA00023136"/>
    </source>
</evidence>
<evidence type="ECO:0000256" key="1">
    <source>
        <dbReference type="ARBA" id="ARBA00004141"/>
    </source>
</evidence>
<proteinExistence type="inferred from homology"/>
<dbReference type="Pfam" id="PF01529">
    <property type="entry name" value="DHHC"/>
    <property type="match status" value="1"/>
</dbReference>
<comment type="subcellular location">
    <subcellularLocation>
        <location evidence="1">Membrane</location>
        <topology evidence="1">Multi-pass membrane protein</topology>
    </subcellularLocation>
</comment>
<comment type="catalytic activity">
    <reaction evidence="7">
        <text>L-cysteinyl-[protein] + hexadecanoyl-CoA = S-hexadecanoyl-L-cysteinyl-[protein] + CoA</text>
        <dbReference type="Rhea" id="RHEA:36683"/>
        <dbReference type="Rhea" id="RHEA-COMP:10131"/>
        <dbReference type="Rhea" id="RHEA-COMP:11032"/>
        <dbReference type="ChEBI" id="CHEBI:29950"/>
        <dbReference type="ChEBI" id="CHEBI:57287"/>
        <dbReference type="ChEBI" id="CHEBI:57379"/>
        <dbReference type="ChEBI" id="CHEBI:74151"/>
        <dbReference type="EC" id="2.3.1.225"/>
    </reaction>
</comment>
<comment type="domain">
    <text evidence="7">The DHHC domain is required for palmitoyltransferase activity.</text>
</comment>
<dbReference type="GO" id="GO:0016020">
    <property type="term" value="C:membrane"/>
    <property type="evidence" value="ECO:0007669"/>
    <property type="project" value="UniProtKB-SubCell"/>
</dbReference>
<name>W4GLF6_APHAT</name>